<organism evidence="1 2">
    <name type="scientific">Pristionchus fissidentatus</name>
    <dbReference type="NCBI Taxonomy" id="1538716"/>
    <lineage>
        <taxon>Eukaryota</taxon>
        <taxon>Metazoa</taxon>
        <taxon>Ecdysozoa</taxon>
        <taxon>Nematoda</taxon>
        <taxon>Chromadorea</taxon>
        <taxon>Rhabditida</taxon>
        <taxon>Rhabditina</taxon>
        <taxon>Diplogasteromorpha</taxon>
        <taxon>Diplogasteroidea</taxon>
        <taxon>Neodiplogasteridae</taxon>
        <taxon>Pristionchus</taxon>
    </lineage>
</organism>
<proteinExistence type="predicted"/>
<name>A0AAV5VCK9_9BILA</name>
<evidence type="ECO:0000313" key="1">
    <source>
        <dbReference type="EMBL" id="GMT15938.1"/>
    </source>
</evidence>
<reference evidence="1" key="1">
    <citation type="submission" date="2023-10" db="EMBL/GenBank/DDBJ databases">
        <title>Genome assembly of Pristionchus species.</title>
        <authorList>
            <person name="Yoshida K."/>
            <person name="Sommer R.J."/>
        </authorList>
    </citation>
    <scope>NUCLEOTIDE SEQUENCE</scope>
    <source>
        <strain evidence="1">RS5133</strain>
    </source>
</reference>
<sequence length="89" mass="10078">YVDFKVCSRRTSVFIPGRGPTNAINAVLHSSLDLNSRFTKERIPEKSPSNARSVDWRSPKTHILRNAFIREKGRINARSAVPHLGHDLN</sequence>
<dbReference type="AlphaFoldDB" id="A0AAV5VCK9"/>
<accession>A0AAV5VCK9</accession>
<feature type="non-terminal residue" evidence="1">
    <location>
        <position position="1"/>
    </location>
</feature>
<gene>
    <name evidence="1" type="ORF">PFISCL1PPCAC_7235</name>
</gene>
<keyword evidence="2" id="KW-1185">Reference proteome</keyword>
<dbReference type="Proteomes" id="UP001432322">
    <property type="component" value="Unassembled WGS sequence"/>
</dbReference>
<evidence type="ECO:0000313" key="2">
    <source>
        <dbReference type="Proteomes" id="UP001432322"/>
    </source>
</evidence>
<comment type="caution">
    <text evidence="1">The sequence shown here is derived from an EMBL/GenBank/DDBJ whole genome shotgun (WGS) entry which is preliminary data.</text>
</comment>
<dbReference type="EMBL" id="BTSY01000002">
    <property type="protein sequence ID" value="GMT15938.1"/>
    <property type="molecule type" value="Genomic_DNA"/>
</dbReference>
<protein>
    <submittedName>
        <fullName evidence="1">Uncharacterized protein</fullName>
    </submittedName>
</protein>